<dbReference type="Gene3D" id="3.30.9.10">
    <property type="entry name" value="D-Amino Acid Oxidase, subunit A, domain 2"/>
    <property type="match status" value="1"/>
</dbReference>
<dbReference type="AlphaFoldDB" id="A0A7X0B0K3"/>
<dbReference type="EC" id="1.4.99.6" evidence="3"/>
<gene>
    <name evidence="3" type="ORF">FHS74_002701</name>
</gene>
<reference evidence="3 4" key="1">
    <citation type="submission" date="2020-08" db="EMBL/GenBank/DDBJ databases">
        <title>Genomic Encyclopedia of Type Strains, Phase IV (KMG-IV): sequencing the most valuable type-strain genomes for metagenomic binning, comparative biology and taxonomic classification.</title>
        <authorList>
            <person name="Goeker M."/>
        </authorList>
    </citation>
    <scope>NUCLEOTIDE SEQUENCE [LARGE SCALE GENOMIC DNA]</scope>
    <source>
        <strain evidence="3 4">DSM 22198</strain>
    </source>
</reference>
<dbReference type="GO" id="GO:0005737">
    <property type="term" value="C:cytoplasm"/>
    <property type="evidence" value="ECO:0007669"/>
    <property type="project" value="TreeGrafter"/>
</dbReference>
<evidence type="ECO:0000313" key="3">
    <source>
        <dbReference type="EMBL" id="MBB6252141.1"/>
    </source>
</evidence>
<sequence length="375" mass="39930">MTDHMCDILVIGGGIAGASIAAHLSEHARVHVLEMEEQPGYHSTGRSAALFSETYGNTAIRALTRASRSFLASPPPGFCSVPLLKPRPVLIIGQVGQQVAFDDAVRQAVPGTEVEALTVDQALGLCPVLRPEGLLGAVVDRGTADIEVHELHHGYLRALKRGGGGLSTAARVTDIQRDAKGWIVHSAVGTFRAAIIVNAAGAWAGEVGSLAGAQDIGLEPRRRTAALIEPPRDATSDHWPMVLDVEERFYMKPDAGLLLLSPADETLTAPCDAQPDEMDIAIAIDRLETATTLEVRRIRSKWAGLRSFVRDRSPVVGFDGLQPGFFWMAALGGYGIQTAPALSAMAADLVLGRWRDQGSAPFGLCADDISPARLR</sequence>
<dbReference type="PANTHER" id="PTHR13847">
    <property type="entry name" value="SARCOSINE DEHYDROGENASE-RELATED"/>
    <property type="match status" value="1"/>
</dbReference>
<dbReference type="InterPro" id="IPR036188">
    <property type="entry name" value="FAD/NAD-bd_sf"/>
</dbReference>
<dbReference type="InterPro" id="IPR006076">
    <property type="entry name" value="FAD-dep_OxRdtase"/>
</dbReference>
<evidence type="ECO:0000256" key="1">
    <source>
        <dbReference type="ARBA" id="ARBA00023002"/>
    </source>
</evidence>
<accession>A0A7X0B0K3</accession>
<dbReference type="SUPFAM" id="SSF51905">
    <property type="entry name" value="FAD/NAD(P)-binding domain"/>
    <property type="match status" value="1"/>
</dbReference>
<name>A0A7X0B0K3_9PROT</name>
<dbReference type="GO" id="GO:0016491">
    <property type="term" value="F:oxidoreductase activity"/>
    <property type="evidence" value="ECO:0007669"/>
    <property type="project" value="UniProtKB-KW"/>
</dbReference>
<comment type="caution">
    <text evidence="3">The sequence shown here is derived from an EMBL/GenBank/DDBJ whole genome shotgun (WGS) entry which is preliminary data.</text>
</comment>
<dbReference type="EMBL" id="JACIIZ010000006">
    <property type="protein sequence ID" value="MBB6252141.1"/>
    <property type="molecule type" value="Genomic_DNA"/>
</dbReference>
<feature type="domain" description="FAD dependent oxidoreductase" evidence="2">
    <location>
        <begin position="7"/>
        <end position="349"/>
    </location>
</feature>
<evidence type="ECO:0000313" key="4">
    <source>
        <dbReference type="Proteomes" id="UP000539175"/>
    </source>
</evidence>
<dbReference type="Pfam" id="PF01266">
    <property type="entry name" value="DAO"/>
    <property type="match status" value="1"/>
</dbReference>
<dbReference type="PANTHER" id="PTHR13847:SF287">
    <property type="entry name" value="FAD-DEPENDENT OXIDOREDUCTASE DOMAIN-CONTAINING PROTEIN 1"/>
    <property type="match status" value="1"/>
</dbReference>
<dbReference type="Proteomes" id="UP000539175">
    <property type="component" value="Unassembled WGS sequence"/>
</dbReference>
<dbReference type="RefSeq" id="WP_184801169.1">
    <property type="nucleotide sequence ID" value="NZ_JACIIZ010000006.1"/>
</dbReference>
<protein>
    <submittedName>
        <fullName evidence="3">D-arginine dehydrogenase</fullName>
        <ecNumber evidence="3">1.4.99.6</ecNumber>
    </submittedName>
</protein>
<evidence type="ECO:0000259" key="2">
    <source>
        <dbReference type="Pfam" id="PF01266"/>
    </source>
</evidence>
<dbReference type="Gene3D" id="3.50.50.60">
    <property type="entry name" value="FAD/NAD(P)-binding domain"/>
    <property type="match status" value="1"/>
</dbReference>
<organism evidence="3 4">
    <name type="scientific">Nitrospirillum iridis</name>
    <dbReference type="NCBI Taxonomy" id="765888"/>
    <lineage>
        <taxon>Bacteria</taxon>
        <taxon>Pseudomonadati</taxon>
        <taxon>Pseudomonadota</taxon>
        <taxon>Alphaproteobacteria</taxon>
        <taxon>Rhodospirillales</taxon>
        <taxon>Azospirillaceae</taxon>
        <taxon>Nitrospirillum</taxon>
    </lineage>
</organism>
<keyword evidence="4" id="KW-1185">Reference proteome</keyword>
<keyword evidence="1 3" id="KW-0560">Oxidoreductase</keyword>
<proteinExistence type="predicted"/>